<keyword evidence="11" id="KW-0119">Carbohydrate metabolism</keyword>
<evidence type="ECO:0000256" key="3">
    <source>
        <dbReference type="ARBA" id="ARBA00022679"/>
    </source>
</evidence>
<keyword evidence="5 10" id="KW-0833">Ubl conjugation pathway</keyword>
<accession>A0ABN8QLI1</accession>
<proteinExistence type="inferred from homology"/>
<feature type="non-terminal residue" evidence="13">
    <location>
        <position position="1"/>
    </location>
</feature>
<dbReference type="PANTHER" id="PTHR12137">
    <property type="entry name" value="CARBOHYDRATE SULFOTRANSFERASE"/>
    <property type="match status" value="1"/>
</dbReference>
<protein>
    <recommendedName>
        <fullName evidence="11">Carbohydrate sulfotransferase</fullName>
        <ecNumber evidence="11">2.8.2.-</ecNumber>
    </recommendedName>
</protein>
<dbReference type="PROSITE" id="PS50237">
    <property type="entry name" value="HECT"/>
    <property type="match status" value="1"/>
</dbReference>
<keyword evidence="7 11" id="KW-0333">Golgi apparatus</keyword>
<dbReference type="InterPro" id="IPR000569">
    <property type="entry name" value="HECT_dom"/>
</dbReference>
<evidence type="ECO:0000256" key="11">
    <source>
        <dbReference type="RuleBase" id="RU364020"/>
    </source>
</evidence>
<gene>
    <name evidence="13" type="ORF">PEVE_00004898</name>
</gene>
<evidence type="ECO:0000256" key="6">
    <source>
        <dbReference type="ARBA" id="ARBA00022989"/>
    </source>
</evidence>
<comment type="similarity">
    <text evidence="2 11">Belongs to the sulfotransferase 2 family.</text>
</comment>
<dbReference type="SUPFAM" id="SSF56204">
    <property type="entry name" value="Hect, E3 ligase catalytic domain"/>
    <property type="match status" value="1"/>
</dbReference>
<evidence type="ECO:0000256" key="10">
    <source>
        <dbReference type="PROSITE-ProRule" id="PRU00104"/>
    </source>
</evidence>
<comment type="caution">
    <text evidence="13">The sequence shown here is derived from an EMBL/GenBank/DDBJ whole genome shotgun (WGS) entry which is preliminary data.</text>
</comment>
<dbReference type="EC" id="2.8.2.-" evidence="11"/>
<dbReference type="Pfam" id="PF03567">
    <property type="entry name" value="Sulfotransfer_2"/>
    <property type="match status" value="1"/>
</dbReference>
<keyword evidence="9 11" id="KW-0325">Glycoprotein</keyword>
<evidence type="ECO:0000256" key="8">
    <source>
        <dbReference type="ARBA" id="ARBA00023136"/>
    </source>
</evidence>
<dbReference type="InterPro" id="IPR018011">
    <property type="entry name" value="Carb_sulfotrans_8-10"/>
</dbReference>
<dbReference type="InterPro" id="IPR005331">
    <property type="entry name" value="Sulfotransferase"/>
</dbReference>
<evidence type="ECO:0000313" key="14">
    <source>
        <dbReference type="Proteomes" id="UP001159427"/>
    </source>
</evidence>
<name>A0ABN8QLI1_9CNID</name>
<evidence type="ECO:0000313" key="13">
    <source>
        <dbReference type="EMBL" id="CAH3164268.1"/>
    </source>
</evidence>
<dbReference type="Proteomes" id="UP001159427">
    <property type="component" value="Unassembled WGS sequence"/>
</dbReference>
<evidence type="ECO:0000256" key="5">
    <source>
        <dbReference type="ARBA" id="ARBA00022786"/>
    </source>
</evidence>
<keyword evidence="14" id="KW-1185">Reference proteome</keyword>
<evidence type="ECO:0000256" key="1">
    <source>
        <dbReference type="ARBA" id="ARBA00004323"/>
    </source>
</evidence>
<organism evidence="13 14">
    <name type="scientific">Porites evermanni</name>
    <dbReference type="NCBI Taxonomy" id="104178"/>
    <lineage>
        <taxon>Eukaryota</taxon>
        <taxon>Metazoa</taxon>
        <taxon>Cnidaria</taxon>
        <taxon>Anthozoa</taxon>
        <taxon>Hexacorallia</taxon>
        <taxon>Scleractinia</taxon>
        <taxon>Fungiina</taxon>
        <taxon>Poritidae</taxon>
        <taxon>Porites</taxon>
    </lineage>
</organism>
<dbReference type="InterPro" id="IPR035983">
    <property type="entry name" value="Hect_E3_ubiquitin_ligase"/>
</dbReference>
<keyword evidence="8" id="KW-0472">Membrane</keyword>
<evidence type="ECO:0000256" key="7">
    <source>
        <dbReference type="ARBA" id="ARBA00023034"/>
    </source>
</evidence>
<evidence type="ECO:0000256" key="9">
    <source>
        <dbReference type="ARBA" id="ARBA00023180"/>
    </source>
</evidence>
<evidence type="ECO:0000256" key="2">
    <source>
        <dbReference type="ARBA" id="ARBA00006339"/>
    </source>
</evidence>
<evidence type="ECO:0000259" key="12">
    <source>
        <dbReference type="PROSITE" id="PS50237"/>
    </source>
</evidence>
<keyword evidence="4" id="KW-0812">Transmembrane</keyword>
<dbReference type="EMBL" id="CALNXI010001309">
    <property type="protein sequence ID" value="CAH3164268.1"/>
    <property type="molecule type" value="Genomic_DNA"/>
</dbReference>
<sequence length="487" mass="56512">QNSNLWEDTVRSISKTAFKQNHSLKVHFIGEEAADEGGPKRDFLRLAMTAVCNYSGVLQGLECRKTFSNNPLLLERKAYYCASLVTGMSLQQGGPGLHCLSPSLFDYFVAGPSSSRAIPLDVADHDMRKKIEKISEAVSKNQFDRAVRKESEFIIESGISKINWDFKLLLCKSLVIYRNKGALDQFLEGLQRTVTVTSAQDLLLTKAAERQEMRKQQLKNYCLKHNDQKLPWDKKRELKQFLIDDDNKFIYCAVPKVGTTPMRMTLLRLRNDSRLKLTEGSVHSPKFWRRLSDKEFNATELSKRQNTHFKFLFVREPFHRLLSGYKDKFMGRNRRYTNRFRKLIVKALRPKDEEKVATETNNVKFTEFLTYLLSDRNPTIHDGHWKQAQKLCFPCAFDFDFIGHFETLQEDANYLLIKTGFNGRVKFPVVRTSQVSSDFLEYYSEVPKEIIFKLGEAFRSDFEMFGYAFPGTLKSLLKNYFRNSTQG</sequence>
<keyword evidence="6" id="KW-1133">Transmembrane helix</keyword>
<comment type="caution">
    <text evidence="10">Lacks conserved residue(s) required for the propagation of feature annotation.</text>
</comment>
<keyword evidence="11" id="KW-0735">Signal-anchor</keyword>
<dbReference type="PANTHER" id="PTHR12137:SF54">
    <property type="entry name" value="CARBOHYDRATE SULFOTRANSFERASE"/>
    <property type="match status" value="1"/>
</dbReference>
<keyword evidence="3 11" id="KW-0808">Transferase</keyword>
<comment type="subcellular location">
    <subcellularLocation>
        <location evidence="1 11">Golgi apparatus membrane</location>
        <topology evidence="1 11">Single-pass type II membrane protein</topology>
    </subcellularLocation>
</comment>
<reference evidence="13 14" key="1">
    <citation type="submission" date="2022-05" db="EMBL/GenBank/DDBJ databases">
        <authorList>
            <consortium name="Genoscope - CEA"/>
            <person name="William W."/>
        </authorList>
    </citation>
    <scope>NUCLEOTIDE SEQUENCE [LARGE SCALE GENOMIC DNA]</scope>
</reference>
<feature type="domain" description="HECT" evidence="12">
    <location>
        <begin position="14"/>
        <end position="53"/>
    </location>
</feature>
<dbReference type="Gene3D" id="3.90.1750.10">
    <property type="entry name" value="Hect, E3 ligase catalytic domains"/>
    <property type="match status" value="1"/>
</dbReference>
<evidence type="ECO:0000256" key="4">
    <source>
        <dbReference type="ARBA" id="ARBA00022692"/>
    </source>
</evidence>